<reference evidence="1 2" key="1">
    <citation type="submission" date="2018-09" db="EMBL/GenBank/DDBJ databases">
        <title>Sphingomonas peninsula sp. nov., isolated from fildes peninsula, Antarctic soil.</title>
        <authorList>
            <person name="Yingchao G."/>
        </authorList>
    </citation>
    <scope>NUCLEOTIDE SEQUENCE [LARGE SCALE GENOMIC DNA]</scope>
    <source>
        <strain evidence="1 2">YZ-8</strain>
    </source>
</reference>
<dbReference type="KEGG" id="spha:D3Y57_19105"/>
<evidence type="ECO:0000313" key="2">
    <source>
        <dbReference type="Proteomes" id="UP000276254"/>
    </source>
</evidence>
<sequence>MTAAQITATVRNLPVSTSLPGTLTRGQCTAQDFLRWPSRRDDFPKLSIIQHAVETGRNG</sequence>
<keyword evidence="2" id="KW-1185">Reference proteome</keyword>
<proteinExistence type="predicted"/>
<dbReference type="Proteomes" id="UP000276254">
    <property type="component" value="Chromosome"/>
</dbReference>
<organism evidence="1 2">
    <name type="scientific">Sphingomonas paeninsulae</name>
    <dbReference type="NCBI Taxonomy" id="2319844"/>
    <lineage>
        <taxon>Bacteria</taxon>
        <taxon>Pseudomonadati</taxon>
        <taxon>Pseudomonadota</taxon>
        <taxon>Alphaproteobacteria</taxon>
        <taxon>Sphingomonadales</taxon>
        <taxon>Sphingomonadaceae</taxon>
        <taxon>Sphingomonas</taxon>
    </lineage>
</organism>
<gene>
    <name evidence="1" type="ORF">D3Y57_19105</name>
</gene>
<accession>A0A494TPA1</accession>
<dbReference type="AlphaFoldDB" id="A0A494TPA1"/>
<evidence type="ECO:0000313" key="1">
    <source>
        <dbReference type="EMBL" id="AYJ87646.1"/>
    </source>
</evidence>
<dbReference type="RefSeq" id="WP_121155232.1">
    <property type="nucleotide sequence ID" value="NZ_CP032829.1"/>
</dbReference>
<dbReference type="EMBL" id="CP032829">
    <property type="protein sequence ID" value="AYJ87646.1"/>
    <property type="molecule type" value="Genomic_DNA"/>
</dbReference>
<protein>
    <submittedName>
        <fullName evidence="1">Uncharacterized protein</fullName>
    </submittedName>
</protein>
<name>A0A494TPA1_SPHPE</name>